<dbReference type="AlphaFoldDB" id="A0A347WNX4"/>
<evidence type="ECO:0000256" key="4">
    <source>
        <dbReference type="ARBA" id="ARBA00023014"/>
    </source>
</evidence>
<dbReference type="CDD" id="cd00056">
    <property type="entry name" value="ENDO3c"/>
    <property type="match status" value="1"/>
</dbReference>
<dbReference type="InterPro" id="IPR003265">
    <property type="entry name" value="HhH-GPD_domain"/>
</dbReference>
<dbReference type="Proteomes" id="UP000263232">
    <property type="component" value="Chromosome"/>
</dbReference>
<dbReference type="OrthoDB" id="9802365at2"/>
<dbReference type="Pfam" id="PF00730">
    <property type="entry name" value="HhH-GPD"/>
    <property type="match status" value="1"/>
</dbReference>
<feature type="domain" description="HhH-GPD" evidence="5">
    <location>
        <begin position="36"/>
        <end position="195"/>
    </location>
</feature>
<keyword evidence="3" id="KW-0408">Iron</keyword>
<evidence type="ECO:0000256" key="3">
    <source>
        <dbReference type="ARBA" id="ARBA00023004"/>
    </source>
</evidence>
<sequence>MTVNLKELYGYMLQEMGPQGWWPADSKDEIIIGAFLTQNTNWNNVELSLAQLKKATAFEPEQLLALPRAELEGLIRPSGFFKNKARGLQEFFQWYESFAFEPEAVNAVFPEDQVLRKELLRLHGVGEETADVLRLYVFDQVTFVSDAYARRLFTQLTGVIFPKYKDLQERLTLNSAFNLAEAQEFHGLIDEFGKVYLRGSGKFSESFLAGIRLAEGELLK</sequence>
<evidence type="ECO:0000313" key="6">
    <source>
        <dbReference type="EMBL" id="AXY26781.1"/>
    </source>
</evidence>
<reference evidence="6 7" key="1">
    <citation type="submission" date="2017-09" db="EMBL/GenBank/DDBJ databases">
        <title>Complete genome sequence of Oxytococcus suis strain ZY16052.</title>
        <authorList>
            <person name="Li F."/>
        </authorList>
    </citation>
    <scope>NUCLEOTIDE SEQUENCE [LARGE SCALE GENOMIC DNA]</scope>
    <source>
        <strain evidence="6 7">ZY16052</strain>
    </source>
</reference>
<dbReference type="RefSeq" id="WP_118991631.1">
    <property type="nucleotide sequence ID" value="NZ_CP023434.1"/>
</dbReference>
<organism evidence="6 7">
    <name type="scientific">Suicoccus acidiformans</name>
    <dbReference type="NCBI Taxonomy" id="2036206"/>
    <lineage>
        <taxon>Bacteria</taxon>
        <taxon>Bacillati</taxon>
        <taxon>Bacillota</taxon>
        <taxon>Bacilli</taxon>
        <taxon>Lactobacillales</taxon>
        <taxon>Aerococcaceae</taxon>
        <taxon>Suicoccus</taxon>
    </lineage>
</organism>
<dbReference type="SMART" id="SM00478">
    <property type="entry name" value="ENDO3c"/>
    <property type="match status" value="1"/>
</dbReference>
<dbReference type="GO" id="GO:0051539">
    <property type="term" value="F:4 iron, 4 sulfur cluster binding"/>
    <property type="evidence" value="ECO:0007669"/>
    <property type="project" value="UniProtKB-KW"/>
</dbReference>
<dbReference type="EMBL" id="CP023434">
    <property type="protein sequence ID" value="AXY26781.1"/>
    <property type="molecule type" value="Genomic_DNA"/>
</dbReference>
<dbReference type="PANTHER" id="PTHR10359:SF19">
    <property type="entry name" value="DNA REPAIR GLYCOSYLASE MJ1434-RELATED"/>
    <property type="match status" value="1"/>
</dbReference>
<protein>
    <submittedName>
        <fullName evidence="6">Deoxyribonuclease I</fullName>
    </submittedName>
</protein>
<keyword evidence="1" id="KW-0004">4Fe-4S</keyword>
<dbReference type="PANTHER" id="PTHR10359">
    <property type="entry name" value="A/G-SPECIFIC ADENINE GLYCOSYLASE/ENDONUCLEASE III"/>
    <property type="match status" value="1"/>
</dbReference>
<evidence type="ECO:0000256" key="1">
    <source>
        <dbReference type="ARBA" id="ARBA00022485"/>
    </source>
</evidence>
<dbReference type="KEGG" id="abae:CL176_11015"/>
<accession>A0A347WNX4</accession>
<dbReference type="SUPFAM" id="SSF48150">
    <property type="entry name" value="DNA-glycosylase"/>
    <property type="match status" value="1"/>
</dbReference>
<dbReference type="PIRSF" id="PIRSF001435">
    <property type="entry name" value="Nth"/>
    <property type="match status" value="1"/>
</dbReference>
<dbReference type="GO" id="GO:0003824">
    <property type="term" value="F:catalytic activity"/>
    <property type="evidence" value="ECO:0007669"/>
    <property type="project" value="InterPro"/>
</dbReference>
<proteinExistence type="predicted"/>
<dbReference type="InterPro" id="IPR011257">
    <property type="entry name" value="DNA_glycosylase"/>
</dbReference>
<name>A0A347WNX4_9LACT</name>
<keyword evidence="4" id="KW-0411">Iron-sulfur</keyword>
<evidence type="ECO:0000256" key="2">
    <source>
        <dbReference type="ARBA" id="ARBA00022723"/>
    </source>
</evidence>
<keyword evidence="2" id="KW-0479">Metal-binding</keyword>
<dbReference type="Gene3D" id="1.10.340.30">
    <property type="entry name" value="Hypothetical protein, domain 2"/>
    <property type="match status" value="1"/>
</dbReference>
<evidence type="ECO:0000259" key="5">
    <source>
        <dbReference type="SMART" id="SM00478"/>
    </source>
</evidence>
<dbReference type="GO" id="GO:0006284">
    <property type="term" value="P:base-excision repair"/>
    <property type="evidence" value="ECO:0007669"/>
    <property type="project" value="InterPro"/>
</dbReference>
<keyword evidence="7" id="KW-1185">Reference proteome</keyword>
<evidence type="ECO:0000313" key="7">
    <source>
        <dbReference type="Proteomes" id="UP000263232"/>
    </source>
</evidence>
<dbReference type="GO" id="GO:0046872">
    <property type="term" value="F:metal ion binding"/>
    <property type="evidence" value="ECO:0007669"/>
    <property type="project" value="UniProtKB-KW"/>
</dbReference>
<gene>
    <name evidence="6" type="ORF">CL176_11015</name>
</gene>